<keyword evidence="1" id="KW-1185">Reference proteome</keyword>
<name>A0A1I8A402_9BILA</name>
<dbReference type="WBParaSite" id="L893_g32780.t1">
    <property type="protein sequence ID" value="L893_g32780.t1"/>
    <property type="gene ID" value="L893_g32780"/>
</dbReference>
<organism evidence="1 2">
    <name type="scientific">Steinernema glaseri</name>
    <dbReference type="NCBI Taxonomy" id="37863"/>
    <lineage>
        <taxon>Eukaryota</taxon>
        <taxon>Metazoa</taxon>
        <taxon>Ecdysozoa</taxon>
        <taxon>Nematoda</taxon>
        <taxon>Chromadorea</taxon>
        <taxon>Rhabditida</taxon>
        <taxon>Tylenchina</taxon>
        <taxon>Panagrolaimomorpha</taxon>
        <taxon>Strongyloidoidea</taxon>
        <taxon>Steinernematidae</taxon>
        <taxon>Steinernema</taxon>
    </lineage>
</organism>
<dbReference type="AlphaFoldDB" id="A0A1I8A402"/>
<reference evidence="2" key="1">
    <citation type="submission" date="2016-11" db="UniProtKB">
        <authorList>
            <consortium name="WormBaseParasite"/>
        </authorList>
    </citation>
    <scope>IDENTIFICATION</scope>
</reference>
<proteinExistence type="predicted"/>
<accession>A0A1I8A402</accession>
<dbReference type="Proteomes" id="UP000095287">
    <property type="component" value="Unplaced"/>
</dbReference>
<evidence type="ECO:0000313" key="1">
    <source>
        <dbReference type="Proteomes" id="UP000095287"/>
    </source>
</evidence>
<protein>
    <submittedName>
        <fullName evidence="2">Uncharacterized protein</fullName>
    </submittedName>
</protein>
<sequence>MHHARLYDKVEANGIGRYPNGNRDVVGLPVTGVEYRKCIMLWLTSPTVRPAQNQPNALWKMSIFLMRYKLSSPKATAESETYDIT</sequence>
<evidence type="ECO:0000313" key="2">
    <source>
        <dbReference type="WBParaSite" id="L893_g32780.t1"/>
    </source>
</evidence>